<sequence length="119" mass="12508">MDKHTIPDLLAAFLGLLAGLSPAALGAAVSLAYEKGLTWGERFIQFAVGTCVSFFVSRAIGALVTLDPFVLQGISFTLGMIAFKAAPKFIGSAVDAVGALPREIGDRIVSWLPKKKDGQ</sequence>
<keyword evidence="1" id="KW-0812">Transmembrane</keyword>
<dbReference type="RefSeq" id="WP_261293559.1">
    <property type="nucleotide sequence ID" value="NZ_JANQBK010000003.1"/>
</dbReference>
<comment type="caution">
    <text evidence="2">The sequence shown here is derived from an EMBL/GenBank/DDBJ whole genome shotgun (WGS) entry which is preliminary data.</text>
</comment>
<gene>
    <name evidence="2" type="ORF">ACFONA_05120</name>
</gene>
<evidence type="ECO:0000313" key="2">
    <source>
        <dbReference type="EMBL" id="MFC3579540.1"/>
    </source>
</evidence>
<keyword evidence="1" id="KW-0472">Membrane</keyword>
<reference evidence="3" key="1">
    <citation type="journal article" date="2019" name="Int. J. Syst. Evol. Microbiol.">
        <title>The Global Catalogue of Microorganisms (GCM) 10K type strain sequencing project: providing services to taxonomists for standard genome sequencing and annotation.</title>
        <authorList>
            <consortium name="The Broad Institute Genomics Platform"/>
            <consortium name="The Broad Institute Genome Sequencing Center for Infectious Disease"/>
            <person name="Wu L."/>
            <person name="Ma J."/>
        </authorList>
    </citation>
    <scope>NUCLEOTIDE SEQUENCE [LARGE SCALE GENOMIC DNA]</scope>
    <source>
        <strain evidence="3">KCTC 42739</strain>
    </source>
</reference>
<organism evidence="2 3">
    <name type="scientific">Sphingomonas hylomeconis</name>
    <dbReference type="NCBI Taxonomy" id="1395958"/>
    <lineage>
        <taxon>Bacteria</taxon>
        <taxon>Pseudomonadati</taxon>
        <taxon>Pseudomonadota</taxon>
        <taxon>Alphaproteobacteria</taxon>
        <taxon>Sphingomonadales</taxon>
        <taxon>Sphingomonadaceae</taxon>
        <taxon>Sphingomonas</taxon>
    </lineage>
</organism>
<accession>A0ABV7STX2</accession>
<evidence type="ECO:0008006" key="4">
    <source>
        <dbReference type="Google" id="ProtNLM"/>
    </source>
</evidence>
<dbReference type="EMBL" id="JBHRXP010000002">
    <property type="protein sequence ID" value="MFC3579540.1"/>
    <property type="molecule type" value="Genomic_DNA"/>
</dbReference>
<keyword evidence="3" id="KW-1185">Reference proteome</keyword>
<proteinExistence type="predicted"/>
<name>A0ABV7STX2_9SPHN</name>
<evidence type="ECO:0000256" key="1">
    <source>
        <dbReference type="SAM" id="Phobius"/>
    </source>
</evidence>
<evidence type="ECO:0000313" key="3">
    <source>
        <dbReference type="Proteomes" id="UP001595713"/>
    </source>
</evidence>
<dbReference type="Proteomes" id="UP001595713">
    <property type="component" value="Unassembled WGS sequence"/>
</dbReference>
<protein>
    <recommendedName>
        <fullName evidence="4">Holin</fullName>
    </recommendedName>
</protein>
<feature type="transmembrane region" description="Helical" evidence="1">
    <location>
        <begin position="42"/>
        <end position="66"/>
    </location>
</feature>
<keyword evidence="1" id="KW-1133">Transmembrane helix</keyword>